<feature type="binding site" evidence="25">
    <location>
        <position position="1379"/>
    </location>
    <ligand>
        <name>ATP</name>
        <dbReference type="ChEBI" id="CHEBI:30616"/>
    </ligand>
</feature>
<evidence type="ECO:0000256" key="9">
    <source>
        <dbReference type="ARBA" id="ARBA00022694"/>
    </source>
</evidence>
<dbReference type="FunFam" id="2.40.50.140:FF:000189">
    <property type="entry name" value="Polyribonucleotide nucleotidyltransferase, putative"/>
    <property type="match status" value="1"/>
</dbReference>
<keyword evidence="8 27" id="KW-0812">Transmembrane</keyword>
<dbReference type="Gene3D" id="3.30.1370.10">
    <property type="entry name" value="K Homology domain, type 1"/>
    <property type="match status" value="1"/>
</dbReference>
<evidence type="ECO:0000256" key="8">
    <source>
        <dbReference type="ARBA" id="ARBA00022692"/>
    </source>
</evidence>
<dbReference type="SMART" id="SM00220">
    <property type="entry name" value="S_TKc"/>
    <property type="match status" value="1"/>
</dbReference>
<evidence type="ECO:0000256" key="7">
    <source>
        <dbReference type="ARBA" id="ARBA00022679"/>
    </source>
</evidence>
<dbReference type="Gene3D" id="3.30.230.70">
    <property type="entry name" value="GHMP Kinase, N-terminal domain"/>
    <property type="match status" value="2"/>
</dbReference>
<feature type="compositionally biased region" description="Low complexity" evidence="26">
    <location>
        <begin position="853"/>
        <end position="863"/>
    </location>
</feature>
<dbReference type="SUPFAM" id="SSF54791">
    <property type="entry name" value="Eukaryotic type KH-domain (KH-domain type I)"/>
    <property type="match status" value="1"/>
</dbReference>
<evidence type="ECO:0000313" key="31">
    <source>
        <dbReference type="EnsemblPlants" id="Solyc02g086600.3.1"/>
    </source>
</evidence>
<evidence type="ECO:0000256" key="26">
    <source>
        <dbReference type="SAM" id="MobiDB-lite"/>
    </source>
</evidence>
<dbReference type="EC" id="2.7.7.8" evidence="4"/>
<keyword evidence="20" id="KW-0675">Receptor</keyword>
<dbReference type="HAMAP" id="MF_01595">
    <property type="entry name" value="PNPase"/>
    <property type="match status" value="1"/>
</dbReference>
<dbReference type="InterPro" id="IPR027408">
    <property type="entry name" value="PNPase/RNase_PH_dom_sf"/>
</dbReference>
<evidence type="ECO:0000256" key="4">
    <source>
        <dbReference type="ARBA" id="ARBA00012416"/>
    </source>
</evidence>
<dbReference type="Pfam" id="PF07714">
    <property type="entry name" value="PK_Tyr_Ser-Thr"/>
    <property type="match status" value="1"/>
</dbReference>
<dbReference type="FunFam" id="3.30.430.20:FF:000029">
    <property type="entry name" value="Cysteine-rich receptor-like protein kinase 42"/>
    <property type="match status" value="1"/>
</dbReference>
<dbReference type="Gene3D" id="3.30.430.20">
    <property type="entry name" value="Gnk2 domain, C-X8-C-X2-C motif"/>
    <property type="match status" value="2"/>
</dbReference>
<dbReference type="PROSITE" id="PS50126">
    <property type="entry name" value="S1"/>
    <property type="match status" value="1"/>
</dbReference>
<keyword evidence="9" id="KW-0819">tRNA processing</keyword>
<keyword evidence="11" id="KW-0732">Signal</keyword>
<evidence type="ECO:0000256" key="2">
    <source>
        <dbReference type="ARBA" id="ARBA00004173"/>
    </source>
</evidence>
<dbReference type="InterPro" id="IPR011009">
    <property type="entry name" value="Kinase-like_dom_sf"/>
</dbReference>
<dbReference type="GO" id="GO:0006364">
    <property type="term" value="P:rRNA processing"/>
    <property type="evidence" value="ECO:0007669"/>
    <property type="project" value="UniProtKB-KW"/>
</dbReference>
<feature type="domain" description="Gnk2-homologous" evidence="30">
    <location>
        <begin position="1063"/>
        <end position="1164"/>
    </location>
</feature>
<sequence>MASVRNKINPLLCNLPYVLTWRRFGFRTICSGRLGFAPSTSPSVANTDTPVARTKVLETFTEEFEIGSRKITLETGKIARFANGSVILAMEETKVLSTVASSKGDAISDFLPLTVDYQEKQFAQSVIPTTYMRREGAPKERELLCGRLIDRPIRPLFPPGFYHEVQVMASVLSSDGKQDPDILAANASSAALMLSDIPWGGPIGVIRIGRISGQFVVNPSMEELSISDLNLVYACTRDKTLMIDVQAREISEKDLEAALRLAHPEAVKYLDPQIRLAAKAGKQKKEYKLSMVSEKTFEKIQNLAKEPIEAVFTDPTYGKFERGEALEKITQDVKRALEEEGDEEGLKILPKTVDTVRKQVVRRRIISEGLRVDGRCLDEVRPLYCEAGNLPVLHGSAIFSRGDTQVLCTVTLGAPGDAQRLDSLVGPSSKRFMLHYSFPPFCTNEVGKRTGLNRREVGHGTLAEKALLAVLPPEDDFPYTVRINSEVMASDGSTSMATVCGGSMALMDSGIPVREHVAGLSIGLVSEVDPSTGEIKDYRLLTDILGLEDHLGDMDFKIAGTRNGVTAIQLDIKPAGIPLDIICESLDPALKGRLQILEHMEREISAPRIQDNIYSPRLVTSKYSNDALRRLIGPVGALKRKIEDETGARISVSDGTLTIIAKNQSVMEKVQEKVDFIIGREIEIGGVYKGIVVSVKEYGAFVEFNGGQQGLLHISELSHDPVSRVSDVVSVGQQLSLMCIGQDVRGNINLSLKATLPRPKSKTDICVDEPVAPTSQEVNVWAAIEDKSNEQENQGASMGPVTNDSTLNSATPAVLIRSAAECDEEEKSDALNSKSDNGSQSASKSEKKTRIPSSLSESGFSSRSAKKSKRSKDAILDLISDDESEQKHTPEVGLHSQIGSDKDDATSETPMSANKLKLGMKVTAKVHQIRALGLVLDLGGGIRGMYRFESGMKKDFEVGDELRVKCSSFSTKGIPVLSLVKEEESQNTEMLEFCFQEPAFLRAHADRCYELDRENKESRRPPKISSSLLMKIEMNISSSNFPLVNWMVILLLNFALICEADPRISESGLICGTNRTTAAIIIPQFVKLMEVVSQRVTDNNWGNHGVNSTNISIYALANCYQDLPHQDCLLCYAASRTRLPRCLPGKSGRIYLDGCFLRYDHYNFFNETTDSAEDRVNCSSSNGVATGQEVATLNASAGNLIDELTKTAVANGGYAAANLNGVYGLAQCWRTLSTSGCKKCLDKASRDIKGCLPSRDARALIAGCYLRYSTQKFLNDPSGNSSGGISKGVIVAIVLGVTAFTMLALSAAYTARKRSLRRKRARINLGKISNSYKKSSLNFKYENLEKATNYFDPSTKVGQGGNGSVYKGTLPNGNVIAVKRLFFNTRQWVDDFFNEVNLIHGIEHKNLVKLLGCSIEGPESLLVYEFVTNKSLDQYLFDKDKVKILRWEERFRIIVGTAQGIDFLHGGSEIRIIHRDIKSSNVLLDENLEAKIADFGLARCFGADKTHLSTGIAGTLGYMAPEYLVKGQLTEKADVYSYGVLVLEIVSGRKSIAFAEDSGSLLQTVWKLYTTNQVTEALDPLLKGDFPREEASKVLKVGLLCTQASVALRPSMSEVVQMLTCEGYQIPEPCQPPFLNSNLLAGGSIKSSIRSLVSNALYKLDESSSYATTTESLSMQSSSTGPHKSDEFLLKESENTK</sequence>
<proteinExistence type="inferred from homology"/>
<evidence type="ECO:0000256" key="17">
    <source>
        <dbReference type="ARBA" id="ARBA00022884"/>
    </source>
</evidence>
<keyword evidence="19 27" id="KW-0472">Membrane</keyword>
<dbReference type="SMART" id="SM00316">
    <property type="entry name" value="S1"/>
    <property type="match status" value="2"/>
</dbReference>
<dbReference type="InterPro" id="IPR038408">
    <property type="entry name" value="GNK2_sf"/>
</dbReference>
<evidence type="ECO:0000256" key="13">
    <source>
        <dbReference type="ARBA" id="ARBA00022741"/>
    </source>
</evidence>
<dbReference type="PANTHER" id="PTHR11252:SF16">
    <property type="entry name" value="POLYRIBONUCLEOTIDE NUCLEOTIDYLTRANSFERASE 2, MITOCHONDRIAL"/>
    <property type="match status" value="1"/>
</dbReference>
<dbReference type="CDD" id="cd23509">
    <property type="entry name" value="Gnk2-like"/>
    <property type="match status" value="2"/>
</dbReference>
<keyword evidence="15" id="KW-0540">Nuclease</keyword>
<organism evidence="31">
    <name type="scientific">Solanum lycopersicum</name>
    <name type="common">Tomato</name>
    <name type="synonym">Lycopersicon esculentum</name>
    <dbReference type="NCBI Taxonomy" id="4081"/>
    <lineage>
        <taxon>Eukaryota</taxon>
        <taxon>Viridiplantae</taxon>
        <taxon>Streptophyta</taxon>
        <taxon>Embryophyta</taxon>
        <taxon>Tracheophyta</taxon>
        <taxon>Spermatophyta</taxon>
        <taxon>Magnoliopsida</taxon>
        <taxon>eudicotyledons</taxon>
        <taxon>Gunneridae</taxon>
        <taxon>Pentapetalae</taxon>
        <taxon>asterids</taxon>
        <taxon>lamiids</taxon>
        <taxon>Solanales</taxon>
        <taxon>Solanaceae</taxon>
        <taxon>Solanoideae</taxon>
        <taxon>Solaneae</taxon>
        <taxon>Solanum</taxon>
        <taxon>Solanum subgen. Lycopersicon</taxon>
    </lineage>
</organism>
<dbReference type="GO" id="GO:0005739">
    <property type="term" value="C:mitochondrion"/>
    <property type="evidence" value="ECO:0000318"/>
    <property type="project" value="GO_Central"/>
</dbReference>
<dbReference type="InterPro" id="IPR008271">
    <property type="entry name" value="Ser/Thr_kinase_AS"/>
</dbReference>
<dbReference type="PANTHER" id="PTHR11252">
    <property type="entry name" value="POLYRIBONUCLEOTIDE NUCLEOTIDYLTRANSFERASE"/>
    <property type="match status" value="1"/>
</dbReference>
<comment type="subcellular location">
    <subcellularLocation>
        <location evidence="1">Membrane</location>
        <topology evidence="1">Single-pass membrane protein</topology>
    </subcellularLocation>
    <subcellularLocation>
        <location evidence="2">Mitochondrion</location>
    </subcellularLocation>
</comment>
<dbReference type="Proteomes" id="UP000004994">
    <property type="component" value="Chromosome 2"/>
</dbReference>
<dbReference type="PROSITE" id="PS00107">
    <property type="entry name" value="PROTEIN_KINASE_ATP"/>
    <property type="match status" value="1"/>
</dbReference>
<dbReference type="SUPFAM" id="SSF54211">
    <property type="entry name" value="Ribosomal protein S5 domain 2-like"/>
    <property type="match status" value="2"/>
</dbReference>
<reference evidence="31" key="2">
    <citation type="submission" date="2019-01" db="UniProtKB">
        <authorList>
            <consortium name="EnsemblPlants"/>
        </authorList>
    </citation>
    <scope>IDENTIFICATION</scope>
    <source>
        <strain evidence="31">cv. Heinz 1706</strain>
    </source>
</reference>
<dbReference type="InterPro" id="IPR001247">
    <property type="entry name" value="ExoRNase_PH_dom1"/>
</dbReference>
<dbReference type="GO" id="GO:0000175">
    <property type="term" value="F:3'-5'-RNA exonuclease activity"/>
    <property type="evidence" value="ECO:0000318"/>
    <property type="project" value="GO_Central"/>
</dbReference>
<dbReference type="NCBIfam" id="NF008805">
    <property type="entry name" value="PRK11824.1"/>
    <property type="match status" value="1"/>
</dbReference>
<evidence type="ECO:0000256" key="6">
    <source>
        <dbReference type="ARBA" id="ARBA00022552"/>
    </source>
</evidence>
<dbReference type="GO" id="GO:0004674">
    <property type="term" value="F:protein serine/threonine kinase activity"/>
    <property type="evidence" value="ECO:0007669"/>
    <property type="project" value="UniProtKB-KW"/>
</dbReference>
<evidence type="ECO:0000256" key="19">
    <source>
        <dbReference type="ARBA" id="ARBA00023136"/>
    </source>
</evidence>
<keyword evidence="7" id="KW-0808">Transferase</keyword>
<feature type="domain" description="Protein kinase" evidence="28">
    <location>
        <begin position="1351"/>
        <end position="1635"/>
    </location>
</feature>
<keyword evidence="5" id="KW-0723">Serine/threonine-protein kinase</keyword>
<dbReference type="InterPro" id="IPR015847">
    <property type="entry name" value="ExoRNase_PH_dom2"/>
</dbReference>
<dbReference type="Gramene" id="Solyc02g086600.3.1">
    <property type="protein sequence ID" value="Solyc02g086600.3.1"/>
    <property type="gene ID" value="Solyc02g086600.3"/>
</dbReference>
<dbReference type="InterPro" id="IPR015848">
    <property type="entry name" value="PNPase_PH_RNA-bd_bac/org-type"/>
</dbReference>
<evidence type="ECO:0000256" key="20">
    <source>
        <dbReference type="ARBA" id="ARBA00023170"/>
    </source>
</evidence>
<dbReference type="CDD" id="cd11364">
    <property type="entry name" value="RNase_PH_PNPase_2"/>
    <property type="match status" value="1"/>
</dbReference>
<dbReference type="FunFam" id="1.10.510.10:FF:000336">
    <property type="entry name" value="Cysteine-rich receptor-like protein kinase 2"/>
    <property type="match status" value="1"/>
</dbReference>
<dbReference type="GO" id="GO:0008033">
    <property type="term" value="P:tRNA processing"/>
    <property type="evidence" value="ECO:0007669"/>
    <property type="project" value="UniProtKB-KW"/>
</dbReference>
<keyword evidence="10" id="KW-0548">Nucleotidyltransferase</keyword>
<dbReference type="GO" id="GO:0003723">
    <property type="term" value="F:RNA binding"/>
    <property type="evidence" value="ECO:0007669"/>
    <property type="project" value="UniProtKB-KW"/>
</dbReference>
<keyword evidence="21" id="KW-0325">Glycoprotein</keyword>
<name>A0A3Q7FA89_SOLLC</name>
<evidence type="ECO:0000259" key="30">
    <source>
        <dbReference type="PROSITE" id="PS51473"/>
    </source>
</evidence>
<keyword evidence="15" id="KW-0378">Hydrolase</keyword>
<evidence type="ECO:0000256" key="14">
    <source>
        <dbReference type="ARBA" id="ARBA00022777"/>
    </source>
</evidence>
<evidence type="ECO:0000256" key="11">
    <source>
        <dbReference type="ARBA" id="ARBA00022729"/>
    </source>
</evidence>
<dbReference type="Gene3D" id="1.10.510.10">
    <property type="entry name" value="Transferase(Phosphotransferase) domain 1"/>
    <property type="match status" value="1"/>
</dbReference>
<feature type="domain" description="Gnk2-homologous" evidence="30">
    <location>
        <begin position="1173"/>
        <end position="1273"/>
    </location>
</feature>
<keyword evidence="13 25" id="KW-0547">Nucleotide-binding</keyword>
<dbReference type="Gene3D" id="2.40.50.140">
    <property type="entry name" value="Nucleic acid-binding proteins"/>
    <property type="match status" value="1"/>
</dbReference>
<feature type="transmembrane region" description="Helical" evidence="27">
    <location>
        <begin position="1289"/>
        <end position="1311"/>
    </location>
</feature>
<dbReference type="CDD" id="cd14066">
    <property type="entry name" value="STKc_IRAK"/>
    <property type="match status" value="1"/>
</dbReference>
<evidence type="ECO:0000256" key="21">
    <source>
        <dbReference type="ARBA" id="ARBA00023180"/>
    </source>
</evidence>
<dbReference type="Gene3D" id="3.30.200.20">
    <property type="entry name" value="Phosphorylase Kinase, domain 1"/>
    <property type="match status" value="1"/>
</dbReference>
<evidence type="ECO:0000256" key="23">
    <source>
        <dbReference type="ARBA" id="ARBA00073922"/>
    </source>
</evidence>
<evidence type="ECO:0000259" key="29">
    <source>
        <dbReference type="PROSITE" id="PS50126"/>
    </source>
</evidence>
<protein>
    <recommendedName>
        <fullName evidence="23">Polyribonucleotide nucleotidyltransferase 2, mitochondrial</fullName>
        <ecNumber evidence="4">2.7.7.8</ecNumber>
    </recommendedName>
    <alternativeName>
        <fullName evidence="24">Polynucleotide phosphorylase 2</fullName>
    </alternativeName>
</protein>
<comment type="catalytic activity">
    <reaction evidence="22">
        <text>RNA(n+1) + phosphate = RNA(n) + a ribonucleoside 5'-diphosphate</text>
        <dbReference type="Rhea" id="RHEA:22096"/>
        <dbReference type="Rhea" id="RHEA-COMP:14527"/>
        <dbReference type="Rhea" id="RHEA-COMP:17342"/>
        <dbReference type="ChEBI" id="CHEBI:43474"/>
        <dbReference type="ChEBI" id="CHEBI:57930"/>
        <dbReference type="ChEBI" id="CHEBI:140395"/>
        <dbReference type="EC" id="2.7.7.8"/>
    </reaction>
</comment>
<evidence type="ECO:0000256" key="24">
    <source>
        <dbReference type="ARBA" id="ARBA00078395"/>
    </source>
</evidence>
<dbReference type="EnsemblPlants" id="Solyc02g086600.3.1">
    <property type="protein sequence ID" value="Solyc02g086600.3.1"/>
    <property type="gene ID" value="Solyc02g086600.3"/>
</dbReference>
<dbReference type="STRING" id="4081.A0A3Q7FA89"/>
<dbReference type="InterPro" id="IPR012162">
    <property type="entry name" value="PNPase"/>
</dbReference>
<feature type="domain" description="S1 motif" evidence="29">
    <location>
        <begin position="685"/>
        <end position="753"/>
    </location>
</feature>
<dbReference type="CDD" id="cd02393">
    <property type="entry name" value="KH-I_PNPase"/>
    <property type="match status" value="1"/>
</dbReference>
<dbReference type="InterPro" id="IPR003029">
    <property type="entry name" value="S1_domain"/>
</dbReference>
<dbReference type="GO" id="GO:0000965">
    <property type="term" value="P:mitochondrial RNA 3'-end processing"/>
    <property type="evidence" value="ECO:0000318"/>
    <property type="project" value="GO_Central"/>
</dbReference>
<dbReference type="SUPFAM" id="SSF50249">
    <property type="entry name" value="Nucleic acid-binding proteins"/>
    <property type="match status" value="2"/>
</dbReference>
<dbReference type="FunFam" id="3.30.200.20:FF:001208">
    <property type="entry name" value="Putative DUF26-domain receptor-like protein kinase family protein"/>
    <property type="match status" value="1"/>
</dbReference>
<evidence type="ECO:0000256" key="27">
    <source>
        <dbReference type="SAM" id="Phobius"/>
    </source>
</evidence>
<dbReference type="PROSITE" id="PS51473">
    <property type="entry name" value="GNK2"/>
    <property type="match status" value="2"/>
</dbReference>
<dbReference type="InterPro" id="IPR036456">
    <property type="entry name" value="PNPase_PH_RNA-bd_sf"/>
</dbReference>
<dbReference type="Pfam" id="PF03725">
    <property type="entry name" value="RNase_PH_C"/>
    <property type="match status" value="1"/>
</dbReference>
<keyword evidence="18 27" id="KW-1133">Transmembrane helix</keyword>
<dbReference type="PaxDb" id="4081-Solyc02g086600.2.1"/>
<keyword evidence="14" id="KW-0418">Kinase</keyword>
<dbReference type="Pfam" id="PF01657">
    <property type="entry name" value="Stress-antifung"/>
    <property type="match status" value="2"/>
</dbReference>
<keyword evidence="16 25" id="KW-0067">ATP-binding</keyword>
<dbReference type="InterPro" id="IPR002902">
    <property type="entry name" value="GNK2"/>
</dbReference>
<evidence type="ECO:0000256" key="25">
    <source>
        <dbReference type="PROSITE-ProRule" id="PRU10141"/>
    </source>
</evidence>
<dbReference type="InterPro" id="IPR017441">
    <property type="entry name" value="Protein_kinase_ATP_BS"/>
</dbReference>
<dbReference type="CDD" id="cd11363">
    <property type="entry name" value="RNase_PH_PNPase_1"/>
    <property type="match status" value="1"/>
</dbReference>
<dbReference type="FunCoup" id="A0A3Q7FA89">
    <property type="interactions" value="2655"/>
</dbReference>
<dbReference type="InterPro" id="IPR000719">
    <property type="entry name" value="Prot_kinase_dom"/>
</dbReference>
<dbReference type="GO" id="GO:0016020">
    <property type="term" value="C:membrane"/>
    <property type="evidence" value="ECO:0007669"/>
    <property type="project" value="UniProtKB-SubCell"/>
</dbReference>
<keyword evidence="17" id="KW-0694">RNA-binding</keyword>
<dbReference type="Pfam" id="PF01138">
    <property type="entry name" value="RNase_PH"/>
    <property type="match status" value="2"/>
</dbReference>
<dbReference type="InterPro" id="IPR020568">
    <property type="entry name" value="Ribosomal_Su5_D2-typ_SF"/>
</dbReference>
<dbReference type="InParanoid" id="A0A3Q7FA89"/>
<dbReference type="Pfam" id="PF03726">
    <property type="entry name" value="PNPase"/>
    <property type="match status" value="1"/>
</dbReference>
<dbReference type="PROSITE" id="PS00108">
    <property type="entry name" value="PROTEIN_KINASE_ST"/>
    <property type="match status" value="1"/>
</dbReference>
<dbReference type="SMR" id="A0A3Q7FA89"/>
<keyword evidence="12" id="KW-0677">Repeat</keyword>
<evidence type="ECO:0000313" key="32">
    <source>
        <dbReference type="Proteomes" id="UP000004994"/>
    </source>
</evidence>
<dbReference type="Pfam" id="PF00575">
    <property type="entry name" value="S1"/>
    <property type="match status" value="1"/>
</dbReference>
<reference evidence="31" key="1">
    <citation type="journal article" date="2012" name="Nature">
        <title>The tomato genome sequence provides insights into fleshy fruit evolution.</title>
        <authorList>
            <consortium name="Tomato Genome Consortium"/>
        </authorList>
    </citation>
    <scope>NUCLEOTIDE SEQUENCE [LARGE SCALE GENOMIC DNA]</scope>
    <source>
        <strain evidence="31">cv. Heinz 1706</strain>
    </source>
</reference>
<evidence type="ECO:0000256" key="3">
    <source>
        <dbReference type="ARBA" id="ARBA00007404"/>
    </source>
</evidence>
<dbReference type="InterPro" id="IPR001245">
    <property type="entry name" value="Ser-Thr/Tyr_kinase_cat_dom"/>
</dbReference>
<dbReference type="NCBIfam" id="TIGR03591">
    <property type="entry name" value="polynuc_phos"/>
    <property type="match status" value="1"/>
</dbReference>
<feature type="region of interest" description="Disordered" evidence="26">
    <location>
        <begin position="821"/>
        <end position="909"/>
    </location>
</feature>
<evidence type="ECO:0000256" key="5">
    <source>
        <dbReference type="ARBA" id="ARBA00022527"/>
    </source>
</evidence>
<dbReference type="SUPFAM" id="SSF56112">
    <property type="entry name" value="Protein kinase-like (PK-like)"/>
    <property type="match status" value="1"/>
</dbReference>
<keyword evidence="15" id="KW-0269">Exonuclease</keyword>
<dbReference type="InterPro" id="IPR036612">
    <property type="entry name" value="KH_dom_type_1_sf"/>
</dbReference>
<keyword evidence="6" id="KW-0698">rRNA processing</keyword>
<dbReference type="SUPFAM" id="SSF55666">
    <property type="entry name" value="Ribonuclease PH domain 2-like"/>
    <property type="match status" value="2"/>
</dbReference>
<evidence type="ECO:0000256" key="18">
    <source>
        <dbReference type="ARBA" id="ARBA00022989"/>
    </source>
</evidence>
<evidence type="ECO:0000256" key="10">
    <source>
        <dbReference type="ARBA" id="ARBA00022695"/>
    </source>
</evidence>
<evidence type="ECO:0000256" key="1">
    <source>
        <dbReference type="ARBA" id="ARBA00004167"/>
    </source>
</evidence>
<dbReference type="PROSITE" id="PS50011">
    <property type="entry name" value="PROTEIN_KINASE_DOM"/>
    <property type="match status" value="1"/>
</dbReference>
<dbReference type="GO" id="GO:0004654">
    <property type="term" value="F:polyribonucleotide nucleotidyltransferase activity"/>
    <property type="evidence" value="ECO:0000318"/>
    <property type="project" value="GO_Central"/>
</dbReference>
<dbReference type="GO" id="GO:0005829">
    <property type="term" value="C:cytosol"/>
    <property type="evidence" value="ECO:0000318"/>
    <property type="project" value="GO_Central"/>
</dbReference>
<dbReference type="InterPro" id="IPR036345">
    <property type="entry name" value="ExoRNase_PH_dom2_sf"/>
</dbReference>
<evidence type="ECO:0000256" key="12">
    <source>
        <dbReference type="ARBA" id="ARBA00022737"/>
    </source>
</evidence>
<evidence type="ECO:0000256" key="16">
    <source>
        <dbReference type="ARBA" id="ARBA00022840"/>
    </source>
</evidence>
<evidence type="ECO:0000256" key="22">
    <source>
        <dbReference type="ARBA" id="ARBA00051524"/>
    </source>
</evidence>
<feature type="compositionally biased region" description="Polar residues" evidence="26">
    <location>
        <begin position="830"/>
        <end position="843"/>
    </location>
</feature>
<feature type="compositionally biased region" description="Basic and acidic residues" evidence="26">
    <location>
        <begin position="1683"/>
        <end position="1697"/>
    </location>
</feature>
<dbReference type="FunFam" id="3.30.230.70:FF:000020">
    <property type="entry name" value="Polyribonucleotide nucleotidyltransferase 2 mitochondrial"/>
    <property type="match status" value="1"/>
</dbReference>
<feature type="compositionally biased region" description="Polar residues" evidence="26">
    <location>
        <begin position="1669"/>
        <end position="1682"/>
    </location>
</feature>
<dbReference type="SUPFAM" id="SSF46915">
    <property type="entry name" value="Polynucleotide phosphorylase/guanosine pentaphosphate synthase (PNPase/GPSI), domain 3"/>
    <property type="match status" value="1"/>
</dbReference>
<dbReference type="GO" id="GO:0005524">
    <property type="term" value="F:ATP binding"/>
    <property type="evidence" value="ECO:0007669"/>
    <property type="project" value="UniProtKB-UniRule"/>
</dbReference>
<accession>A0A3Q7FA89</accession>
<dbReference type="InterPro" id="IPR012340">
    <property type="entry name" value="NA-bd_OB-fold"/>
</dbReference>
<evidence type="ECO:0000256" key="15">
    <source>
        <dbReference type="ARBA" id="ARBA00022839"/>
    </source>
</evidence>
<dbReference type="GO" id="GO:0000958">
    <property type="term" value="P:mitochondrial mRNA catabolic process"/>
    <property type="evidence" value="ECO:0000318"/>
    <property type="project" value="GO_Central"/>
</dbReference>
<dbReference type="FunFam" id="3.30.430.20:FF:000015">
    <property type="entry name" value="Cysteine-rich receptor-like protein kinase 3"/>
    <property type="match status" value="1"/>
</dbReference>
<keyword evidence="32" id="KW-1185">Reference proteome</keyword>
<comment type="similarity">
    <text evidence="3">Belongs to the polyribonucleotide nucleotidyltransferase family.</text>
</comment>
<feature type="region of interest" description="Disordered" evidence="26">
    <location>
        <begin position="1669"/>
        <end position="1697"/>
    </location>
</feature>
<dbReference type="FunFam" id="3.30.230.70:FF:000001">
    <property type="entry name" value="Polyribonucleotide nucleotidyltransferase"/>
    <property type="match status" value="1"/>
</dbReference>
<evidence type="ECO:0000259" key="28">
    <source>
        <dbReference type="PROSITE" id="PS50011"/>
    </source>
</evidence>
<dbReference type="FunFam" id="3.30.1370.10:FF:000001">
    <property type="entry name" value="Polyribonucleotide nucleotidyltransferase"/>
    <property type="match status" value="1"/>
</dbReference>